<protein>
    <recommendedName>
        <fullName evidence="9">tRNA threonylcarbamoyladenosine dehydratase</fullName>
    </recommendedName>
    <alternativeName>
        <fullName evidence="10">t(6)A37 dehydratase</fullName>
    </alternativeName>
</protein>
<keyword evidence="3" id="KW-0436">Ligase</keyword>
<evidence type="ECO:0000313" key="13">
    <source>
        <dbReference type="EMBL" id="WLD59548.1"/>
    </source>
</evidence>
<organism evidence="13">
    <name type="scientific">Salinispirillum sp. LH 10-3-1</name>
    <dbReference type="NCBI Taxonomy" id="2952525"/>
    <lineage>
        <taxon>Bacteria</taxon>
        <taxon>Pseudomonadati</taxon>
        <taxon>Pseudomonadota</taxon>
        <taxon>Gammaproteobacteria</taxon>
        <taxon>Oceanospirillales</taxon>
        <taxon>Saccharospirillaceae</taxon>
        <taxon>Salinispirillum</taxon>
    </lineage>
</organism>
<dbReference type="AlphaFoldDB" id="A0AB38YK57"/>
<reference evidence="13" key="1">
    <citation type="submission" date="2022-07" db="EMBL/GenBank/DDBJ databases">
        <title>Complete genome sequence of Salinispirillum sp. LH10-3-1 capable of multiple carbohydrate inversion isolated from a soda lake.</title>
        <authorList>
            <person name="Liu J."/>
            <person name="Zhai Y."/>
            <person name="Zhang H."/>
            <person name="Yang H."/>
            <person name="Qu J."/>
            <person name="Li J."/>
        </authorList>
    </citation>
    <scope>NUCLEOTIDE SEQUENCE</scope>
    <source>
        <strain evidence="13">LH 10-3-1</strain>
    </source>
</reference>
<keyword evidence="5" id="KW-0547">Nucleotide-binding</keyword>
<feature type="domain" description="THIF-type NAD/FAD binding fold" evidence="12">
    <location>
        <begin position="13"/>
        <end position="254"/>
    </location>
</feature>
<name>A0AB38YK57_9GAMM</name>
<evidence type="ECO:0000256" key="6">
    <source>
        <dbReference type="ARBA" id="ARBA00022840"/>
    </source>
</evidence>
<comment type="similarity">
    <text evidence="2">Belongs to the HesA/MoeB/ThiF family.</text>
</comment>
<evidence type="ECO:0000256" key="3">
    <source>
        <dbReference type="ARBA" id="ARBA00022598"/>
    </source>
</evidence>
<keyword evidence="8 11" id="KW-0472">Membrane</keyword>
<dbReference type="PANTHER" id="PTHR43267:SF1">
    <property type="entry name" value="TRNA THREONYLCARBAMOYLADENOSINE DEHYDRATASE"/>
    <property type="match status" value="1"/>
</dbReference>
<keyword evidence="7 11" id="KW-1133">Transmembrane helix</keyword>
<dbReference type="GO" id="GO:0008641">
    <property type="term" value="F:ubiquitin-like modifier activating enzyme activity"/>
    <property type="evidence" value="ECO:0007669"/>
    <property type="project" value="InterPro"/>
</dbReference>
<dbReference type="CDD" id="cd00755">
    <property type="entry name" value="YgdL_like"/>
    <property type="match status" value="1"/>
</dbReference>
<gene>
    <name evidence="13" type="primary">tcdA</name>
    <name evidence="13" type="ORF">NFC81_07145</name>
</gene>
<dbReference type="PANTHER" id="PTHR43267">
    <property type="entry name" value="TRNA THREONYLCARBAMOYLADENOSINE DEHYDRATASE"/>
    <property type="match status" value="1"/>
</dbReference>
<evidence type="ECO:0000256" key="2">
    <source>
        <dbReference type="ARBA" id="ARBA00009919"/>
    </source>
</evidence>
<dbReference type="GO" id="GO:0061503">
    <property type="term" value="F:tRNA threonylcarbamoyladenosine dehydratase"/>
    <property type="evidence" value="ECO:0007669"/>
    <property type="project" value="TreeGrafter"/>
</dbReference>
<dbReference type="NCBIfam" id="NF011696">
    <property type="entry name" value="PRK15116.1"/>
    <property type="match status" value="1"/>
</dbReference>
<dbReference type="InterPro" id="IPR000594">
    <property type="entry name" value="ThiF_NAD_FAD-bd"/>
</dbReference>
<evidence type="ECO:0000256" key="10">
    <source>
        <dbReference type="ARBA" id="ARBA00083375"/>
    </source>
</evidence>
<dbReference type="GO" id="GO:0005524">
    <property type="term" value="F:ATP binding"/>
    <property type="evidence" value="ECO:0007669"/>
    <property type="project" value="UniProtKB-KW"/>
</dbReference>
<keyword evidence="6" id="KW-0067">ATP-binding</keyword>
<dbReference type="SUPFAM" id="SSF69572">
    <property type="entry name" value="Activating enzymes of the ubiquitin-like proteins"/>
    <property type="match status" value="1"/>
</dbReference>
<accession>A0AB38YK57</accession>
<dbReference type="Gene3D" id="3.40.50.720">
    <property type="entry name" value="NAD(P)-binding Rossmann-like Domain"/>
    <property type="match status" value="1"/>
</dbReference>
<dbReference type="EMBL" id="CP101717">
    <property type="protein sequence ID" value="WLD59548.1"/>
    <property type="molecule type" value="Genomic_DNA"/>
</dbReference>
<evidence type="ECO:0000256" key="5">
    <source>
        <dbReference type="ARBA" id="ARBA00022741"/>
    </source>
</evidence>
<dbReference type="RefSeq" id="WP_304996840.1">
    <property type="nucleotide sequence ID" value="NZ_CP101717.1"/>
</dbReference>
<evidence type="ECO:0000256" key="11">
    <source>
        <dbReference type="SAM" id="Phobius"/>
    </source>
</evidence>
<evidence type="ECO:0000259" key="12">
    <source>
        <dbReference type="Pfam" id="PF00899"/>
    </source>
</evidence>
<sequence length="257" mass="27492">MLSYEDRFNGVARLYGDQALQAFRHAHVAVIGVGGVGSWSVEALARSGIGELTLFDLDDVCVSNTNRQLHTLGSTIGQFKVDVLAERCRDINPDIIVHTRQTFITVDNLAEQGLDKLSFVIDAIDSVKVKVALIHYCRRHKIPFVTTGGAGGQIDPTRVQVVDLAKTIQDPLAARVRSELRKQHGYTKGGKSMGVPCVFSDEPLVYPQEDGTVCATKNLSGGTRMNCAGGFGAAMAVTATFGMVAASAALKRLSASV</sequence>
<feature type="transmembrane region" description="Helical" evidence="11">
    <location>
        <begin position="228"/>
        <end position="250"/>
    </location>
</feature>
<comment type="subcellular location">
    <subcellularLocation>
        <location evidence="1">Membrane</location>
        <topology evidence="1">Single-pass membrane protein</topology>
    </subcellularLocation>
</comment>
<dbReference type="GO" id="GO:0061504">
    <property type="term" value="P:cyclic threonylcarbamoyladenosine biosynthetic process"/>
    <property type="evidence" value="ECO:0007669"/>
    <property type="project" value="TreeGrafter"/>
</dbReference>
<dbReference type="GO" id="GO:0016020">
    <property type="term" value="C:membrane"/>
    <property type="evidence" value="ECO:0007669"/>
    <property type="project" value="UniProtKB-SubCell"/>
</dbReference>
<evidence type="ECO:0000256" key="8">
    <source>
        <dbReference type="ARBA" id="ARBA00023136"/>
    </source>
</evidence>
<evidence type="ECO:0000256" key="4">
    <source>
        <dbReference type="ARBA" id="ARBA00022692"/>
    </source>
</evidence>
<proteinExistence type="inferred from homology"/>
<dbReference type="InterPro" id="IPR045886">
    <property type="entry name" value="ThiF/MoeB/HesA"/>
</dbReference>
<dbReference type="InterPro" id="IPR035985">
    <property type="entry name" value="Ubiquitin-activating_enz"/>
</dbReference>
<dbReference type="FunFam" id="3.40.50.720:FF:000096">
    <property type="entry name" value="tRNA cyclic N6-threonylcarbamoyladenosine(37) synthase TcdA"/>
    <property type="match status" value="1"/>
</dbReference>
<evidence type="ECO:0000256" key="9">
    <source>
        <dbReference type="ARBA" id="ARBA00074884"/>
    </source>
</evidence>
<dbReference type="Pfam" id="PF00899">
    <property type="entry name" value="ThiF"/>
    <property type="match status" value="1"/>
</dbReference>
<keyword evidence="4 11" id="KW-0812">Transmembrane</keyword>
<evidence type="ECO:0000256" key="7">
    <source>
        <dbReference type="ARBA" id="ARBA00022989"/>
    </source>
</evidence>
<evidence type="ECO:0000256" key="1">
    <source>
        <dbReference type="ARBA" id="ARBA00004167"/>
    </source>
</evidence>